<organism evidence="1 3">
    <name type="scientific">Legionella micdadei</name>
    <name type="common">Tatlockia micdadei</name>
    <dbReference type="NCBI Taxonomy" id="451"/>
    <lineage>
        <taxon>Bacteria</taxon>
        <taxon>Pseudomonadati</taxon>
        <taxon>Pseudomonadota</taxon>
        <taxon>Gammaproteobacteria</taxon>
        <taxon>Legionellales</taxon>
        <taxon>Legionellaceae</taxon>
        <taxon>Legionella</taxon>
    </lineage>
</organism>
<dbReference type="Proteomes" id="UP000032414">
    <property type="component" value="Chromosome I"/>
</dbReference>
<evidence type="ECO:0000313" key="1">
    <source>
        <dbReference type="EMBL" id="CEG60022.1"/>
    </source>
</evidence>
<reference evidence="1" key="2">
    <citation type="submission" date="2014-09" db="EMBL/GenBank/DDBJ databases">
        <authorList>
            <person name="GOMEZ-VALERO Laura"/>
        </authorList>
    </citation>
    <scope>NUCLEOTIDE SEQUENCE</scope>
    <source>
        <strain evidence="1">ATCC33218</strain>
    </source>
</reference>
<evidence type="ECO:0000313" key="2">
    <source>
        <dbReference type="EMBL" id="SCY61772.1"/>
    </source>
</evidence>
<keyword evidence="4" id="KW-1185">Reference proteome</keyword>
<dbReference type="KEGG" id="tmc:LMI_0698"/>
<dbReference type="HOGENOM" id="CLU_1244827_0_0_6"/>
<reference evidence="2 4" key="3">
    <citation type="submission" date="2016-10" db="EMBL/GenBank/DDBJ databases">
        <authorList>
            <person name="Varghese N."/>
            <person name="Submissions S."/>
        </authorList>
    </citation>
    <scope>NUCLEOTIDE SEQUENCE [LARGE SCALE GENOMIC DNA]</scope>
    <source>
        <strain evidence="2 4">ATCC 33218</strain>
    </source>
</reference>
<sequence length="222" mass="25818">MYTKYSRDAVDENNTALNKHIRKILAHLQSIKRMKPGLAEKMESVASEDFLTLYKKEYGQFYIKNATFIWKKEKSFFSEPVERRRIPAQFNNLESFNKEIKKIRAITNASEALKYQDAVFSSFFNSPDSHFLAFLIIELDLKIDALLVSQVIEKLQDTTNLQKPIEEYRAGDKEKDPRILWQNYLEFKSAILAAHLQIMPSAPELDKDNFMDSTPGSSRYGM</sequence>
<dbReference type="EMBL" id="LN614830">
    <property type="protein sequence ID" value="CEG60022.1"/>
    <property type="molecule type" value="Genomic_DNA"/>
</dbReference>
<name>A0A098GDH0_LEGMI</name>
<dbReference type="RefSeq" id="WP_045098506.1">
    <property type="nucleotide sequence ID" value="NZ_CP020614.1"/>
</dbReference>
<dbReference type="Proteomes" id="UP000182998">
    <property type="component" value="Unassembled WGS sequence"/>
</dbReference>
<reference evidence="3" key="1">
    <citation type="submission" date="2014-09" db="EMBL/GenBank/DDBJ databases">
        <authorList>
            <person name="Gomez-Valero L."/>
        </authorList>
    </citation>
    <scope>NUCLEOTIDE SEQUENCE [LARGE SCALE GENOMIC DNA]</scope>
    <source>
        <strain evidence="3">ATCC33218</strain>
    </source>
</reference>
<dbReference type="EMBL" id="FMVN01000011">
    <property type="protein sequence ID" value="SCY61772.1"/>
    <property type="molecule type" value="Genomic_DNA"/>
</dbReference>
<evidence type="ECO:0000313" key="4">
    <source>
        <dbReference type="Proteomes" id="UP000182998"/>
    </source>
</evidence>
<gene>
    <name evidence="1" type="ORF">LMI_0698</name>
    <name evidence="2" type="ORF">SAMN02982997_02259</name>
</gene>
<evidence type="ECO:0000313" key="3">
    <source>
        <dbReference type="Proteomes" id="UP000032414"/>
    </source>
</evidence>
<dbReference type="PATRIC" id="fig|451.8.peg.2291"/>
<accession>A0A098GDH0</accession>
<dbReference type="AlphaFoldDB" id="A0A098GDH0"/>
<proteinExistence type="predicted"/>
<protein>
    <submittedName>
        <fullName evidence="1">Uncharacterized protein</fullName>
    </submittedName>
</protein>